<name>A0A915J0I5_ROMCU</name>
<dbReference type="AlphaFoldDB" id="A0A915J0I5"/>
<sequence>MKKEEKIIIEQLHMTRKTGIKYEDKADNEFLMNQFRFLMECSTSSHRSIHRKFKRAANDENRSQTHSQEANSMCQNSLLEYLSRGHHRNEQLQTIPRKTIYFEMIDAAAKISENVAFNKDQEVNCGSFGIFEKDDHHGKK</sequence>
<organism evidence="1 2">
    <name type="scientific">Romanomermis culicivorax</name>
    <name type="common">Nematode worm</name>
    <dbReference type="NCBI Taxonomy" id="13658"/>
    <lineage>
        <taxon>Eukaryota</taxon>
        <taxon>Metazoa</taxon>
        <taxon>Ecdysozoa</taxon>
        <taxon>Nematoda</taxon>
        <taxon>Enoplea</taxon>
        <taxon>Dorylaimia</taxon>
        <taxon>Mermithida</taxon>
        <taxon>Mermithoidea</taxon>
        <taxon>Mermithidae</taxon>
        <taxon>Romanomermis</taxon>
    </lineage>
</organism>
<evidence type="ECO:0000313" key="2">
    <source>
        <dbReference type="WBParaSite" id="nRc.2.0.1.t19609-RA"/>
    </source>
</evidence>
<protein>
    <submittedName>
        <fullName evidence="2">Uncharacterized protein</fullName>
    </submittedName>
</protein>
<accession>A0A915J0I5</accession>
<dbReference type="WBParaSite" id="nRc.2.0.1.t19609-RA">
    <property type="protein sequence ID" value="nRc.2.0.1.t19609-RA"/>
    <property type="gene ID" value="nRc.2.0.1.g19609"/>
</dbReference>
<keyword evidence="1" id="KW-1185">Reference proteome</keyword>
<proteinExistence type="predicted"/>
<dbReference type="Proteomes" id="UP000887565">
    <property type="component" value="Unplaced"/>
</dbReference>
<evidence type="ECO:0000313" key="1">
    <source>
        <dbReference type="Proteomes" id="UP000887565"/>
    </source>
</evidence>
<reference evidence="2" key="1">
    <citation type="submission" date="2022-11" db="UniProtKB">
        <authorList>
            <consortium name="WormBaseParasite"/>
        </authorList>
    </citation>
    <scope>IDENTIFICATION</scope>
</reference>